<proteinExistence type="predicted"/>
<keyword evidence="4" id="KW-1185">Reference proteome</keyword>
<feature type="region of interest" description="Disordered" evidence="2">
    <location>
        <begin position="1"/>
        <end position="25"/>
    </location>
</feature>
<sequence length="382" mass="42731">MEDNLFLGLPPPSSIPPSLPPVEDQRSQITIKNESLPTVPPPFLKSALKRSKPLEEQTQLAGASTQKRARFKTIEDASERQVIDAMQKIASHINHPTKFKKASKLAMQLIEAGSVKPETSDLFFAILEAAMSSATSCSDPSIRGDYHALFSAAQDIADCFSKKQKNQLAIWSIRAVVANDLFTDDSFVFSKAAGRVKEMISSLPVATKDDDVDETEALKEEKENADEQAKNVSEEAELDPFGLDALLTGTSKKDERAKGKKEKKAEEEDSRNFLKLRRDALVFCLETAARRYRVTWCQTGIDILVKHASDNIERFTSQQRDAIQKLSTSIREQQFRRKQGKSTTGKLDMNDFEQYQQKYAGEKISIRRGVGGGERRAQQWLG</sequence>
<name>A0A7J7P6X8_9MAGN</name>
<accession>A0A7J7P6X8</accession>
<comment type="caution">
    <text evidence="3">The sequence shown here is derived from an EMBL/GenBank/DDBJ whole genome shotgun (WGS) entry which is preliminary data.</text>
</comment>
<feature type="coiled-coil region" evidence="1">
    <location>
        <begin position="208"/>
        <end position="239"/>
    </location>
</feature>
<protein>
    <submittedName>
        <fullName evidence="3">Uncharacterized protein</fullName>
    </submittedName>
</protein>
<organism evidence="3 4">
    <name type="scientific">Kingdonia uniflora</name>
    <dbReference type="NCBI Taxonomy" id="39325"/>
    <lineage>
        <taxon>Eukaryota</taxon>
        <taxon>Viridiplantae</taxon>
        <taxon>Streptophyta</taxon>
        <taxon>Embryophyta</taxon>
        <taxon>Tracheophyta</taxon>
        <taxon>Spermatophyta</taxon>
        <taxon>Magnoliopsida</taxon>
        <taxon>Ranunculales</taxon>
        <taxon>Circaeasteraceae</taxon>
        <taxon>Kingdonia</taxon>
    </lineage>
</organism>
<evidence type="ECO:0000256" key="2">
    <source>
        <dbReference type="SAM" id="MobiDB-lite"/>
    </source>
</evidence>
<gene>
    <name evidence="3" type="ORF">GIB67_039580</name>
</gene>
<evidence type="ECO:0000313" key="4">
    <source>
        <dbReference type="Proteomes" id="UP000541444"/>
    </source>
</evidence>
<dbReference type="Proteomes" id="UP000541444">
    <property type="component" value="Unassembled WGS sequence"/>
</dbReference>
<dbReference type="OrthoDB" id="64928at2759"/>
<dbReference type="AlphaFoldDB" id="A0A7J7P6X8"/>
<reference evidence="3 4" key="1">
    <citation type="journal article" date="2020" name="IScience">
        <title>Genome Sequencing of the Endangered Kingdonia uniflora (Circaeasteraceae, Ranunculales) Reveals Potential Mechanisms of Evolutionary Specialization.</title>
        <authorList>
            <person name="Sun Y."/>
            <person name="Deng T."/>
            <person name="Zhang A."/>
            <person name="Moore M.J."/>
            <person name="Landis J.B."/>
            <person name="Lin N."/>
            <person name="Zhang H."/>
            <person name="Zhang X."/>
            <person name="Huang J."/>
            <person name="Zhang X."/>
            <person name="Sun H."/>
            <person name="Wang H."/>
        </authorList>
    </citation>
    <scope>NUCLEOTIDE SEQUENCE [LARGE SCALE GENOMIC DNA]</scope>
    <source>
        <strain evidence="3">TB1705</strain>
        <tissue evidence="3">Leaf</tissue>
    </source>
</reference>
<keyword evidence="1" id="KW-0175">Coiled coil</keyword>
<dbReference type="PANTHER" id="PTHR36749">
    <property type="entry name" value="F7O18.3 PROTEIN"/>
    <property type="match status" value="1"/>
</dbReference>
<dbReference type="EMBL" id="JACGCM010000221">
    <property type="protein sequence ID" value="KAF6175032.1"/>
    <property type="molecule type" value="Genomic_DNA"/>
</dbReference>
<evidence type="ECO:0000256" key="1">
    <source>
        <dbReference type="SAM" id="Coils"/>
    </source>
</evidence>
<evidence type="ECO:0000313" key="3">
    <source>
        <dbReference type="EMBL" id="KAF6175032.1"/>
    </source>
</evidence>
<dbReference type="PANTHER" id="PTHR36749:SF1">
    <property type="entry name" value="F7O18.3 PROTEIN"/>
    <property type="match status" value="1"/>
</dbReference>
<feature type="compositionally biased region" description="Pro residues" evidence="2">
    <location>
        <begin position="9"/>
        <end position="20"/>
    </location>
</feature>